<evidence type="ECO:0000313" key="1">
    <source>
        <dbReference type="EMBL" id="WYW14015.1"/>
    </source>
</evidence>
<keyword evidence="2" id="KW-1185">Reference proteome</keyword>
<reference evidence="1" key="1">
    <citation type="submission" date="2023-10" db="EMBL/GenBank/DDBJ databases">
        <title>Whole genome sequencing of actinobacterial strain Amycolatopsis sp. (BCA-696) identifies the underlying plant growth-promoting genes.</title>
        <authorList>
            <person name="Gandham P."/>
            <person name="Vadla N."/>
            <person name="Saji A."/>
            <person name="Srinivas V."/>
            <person name="Ruperao P."/>
            <person name="Selvanayagam S."/>
            <person name="Saxena R.K."/>
            <person name="Rathore A."/>
            <person name="Gopalakrishnan S."/>
            <person name="Thakur V."/>
        </authorList>
    </citation>
    <scope>NUCLEOTIDE SEQUENCE</scope>
    <source>
        <strain evidence="1">BCA-696</strain>
    </source>
</reference>
<dbReference type="Proteomes" id="UP001456344">
    <property type="component" value="Chromosome"/>
</dbReference>
<accession>A0ACD5B8J1</accession>
<evidence type="ECO:0000313" key="2">
    <source>
        <dbReference type="Proteomes" id="UP001456344"/>
    </source>
</evidence>
<protein>
    <submittedName>
        <fullName evidence="1">Amidase</fullName>
        <ecNumber evidence="1">3.5.1.4</ecNumber>
    </submittedName>
</protein>
<dbReference type="EMBL" id="CP150484">
    <property type="protein sequence ID" value="WYW14015.1"/>
    <property type="molecule type" value="Genomic_DNA"/>
</dbReference>
<gene>
    <name evidence="1" type="ORF">LCL61_00455</name>
</gene>
<keyword evidence="1" id="KW-0378">Hydrolase</keyword>
<organism evidence="1 2">
    <name type="scientific">Amycolatopsis coloradensis</name>
    <dbReference type="NCBI Taxonomy" id="76021"/>
    <lineage>
        <taxon>Bacteria</taxon>
        <taxon>Bacillati</taxon>
        <taxon>Actinomycetota</taxon>
        <taxon>Actinomycetes</taxon>
        <taxon>Pseudonocardiales</taxon>
        <taxon>Pseudonocardiaceae</taxon>
        <taxon>Amycolatopsis</taxon>
    </lineage>
</organism>
<sequence length="538" mass="56615">MRSSARTRRRGIVAALTGVCLLLPASAHADDRTTSLQASEMSTVLDRLTIPDLQWAMDGRLLSSERLTRGYLDRINAVNPRLKAVVQTNPDALALARQSDSRRRAHQTRGPLEGIPILLKENIDTADRQTTTAGSTALRTAKPAKDAFLVQRLRDAGAVILGKANMSEWANFYGSGQIPGWSAVGGQTRNPYVLDRSPCGSSSGSAAAAAAGLATVTIGTETDSSIVCPSAATSTVGVKTTLGVVSRGGVVPITNQHDTPGPIARTVTDAALTLAVMAGADAGDPATAPVAGALPADYRTMLTRDSLRGKRIGVWRKGHEGIDRDVDRVFESAVQRLRALGATVVEGADVPDVIGMVQPHLLPAVLTEFKHDLNGYLATTPGGHPKNLTDLIAYNKKHAAVELPGFEQDLLEMADKTDGNVNDPAYRAHRAAATGQARDSIDAVVKKYRLDAIVTATDLPAPPIFGGGGSSFVSSTRSTSTAGYPHITVPGGFARTGLPIGVSFLGTRLTDASLLGYAYAFEQATHARKAPHYLPTAR</sequence>
<dbReference type="EC" id="3.5.1.4" evidence="1"/>
<name>A0ACD5B8J1_9PSEU</name>
<proteinExistence type="predicted"/>